<evidence type="ECO:0000259" key="4">
    <source>
        <dbReference type="PROSITE" id="PS50042"/>
    </source>
</evidence>
<dbReference type="EMBL" id="FWXH01000013">
    <property type="protein sequence ID" value="SMC26542.1"/>
    <property type="molecule type" value="Genomic_DNA"/>
</dbReference>
<dbReference type="CDD" id="cd00038">
    <property type="entry name" value="CAP_ED"/>
    <property type="match status" value="1"/>
</dbReference>
<dbReference type="InterPro" id="IPR012318">
    <property type="entry name" value="HTH_CRP"/>
</dbReference>
<keyword evidence="7" id="KW-1185">Reference proteome</keyword>
<dbReference type="Gene3D" id="2.60.120.10">
    <property type="entry name" value="Jelly Rolls"/>
    <property type="match status" value="1"/>
</dbReference>
<dbReference type="InterPro" id="IPR050397">
    <property type="entry name" value="Env_Response_Regulators"/>
</dbReference>
<dbReference type="PROSITE" id="PS00042">
    <property type="entry name" value="HTH_CRP_1"/>
    <property type="match status" value="1"/>
</dbReference>
<dbReference type="PROSITE" id="PS50042">
    <property type="entry name" value="CNMP_BINDING_3"/>
    <property type="match status" value="1"/>
</dbReference>
<dbReference type="PROSITE" id="PS51063">
    <property type="entry name" value="HTH_CRP_2"/>
    <property type="match status" value="1"/>
</dbReference>
<dbReference type="SUPFAM" id="SSF51206">
    <property type="entry name" value="cAMP-binding domain-like"/>
    <property type="match status" value="1"/>
</dbReference>
<dbReference type="InterPro" id="IPR018335">
    <property type="entry name" value="Tscrpt_reg_HTH_Crp-type_CS"/>
</dbReference>
<evidence type="ECO:0000256" key="3">
    <source>
        <dbReference type="ARBA" id="ARBA00023163"/>
    </source>
</evidence>
<dbReference type="SMART" id="SM00419">
    <property type="entry name" value="HTH_CRP"/>
    <property type="match status" value="1"/>
</dbReference>
<dbReference type="InterPro" id="IPR014710">
    <property type="entry name" value="RmlC-like_jellyroll"/>
</dbReference>
<reference evidence="6 7" key="1">
    <citation type="submission" date="2017-04" db="EMBL/GenBank/DDBJ databases">
        <authorList>
            <person name="Afonso C.L."/>
            <person name="Miller P.J."/>
            <person name="Scott M.A."/>
            <person name="Spackman E."/>
            <person name="Goraichik I."/>
            <person name="Dimitrov K.M."/>
            <person name="Suarez D.L."/>
            <person name="Swayne D.E."/>
        </authorList>
    </citation>
    <scope>NUCLEOTIDE SEQUENCE [LARGE SCALE GENOMIC DNA]</scope>
    <source>
        <strain evidence="6 7">DSM 12555</strain>
    </source>
</reference>
<dbReference type="GO" id="GO:0005829">
    <property type="term" value="C:cytosol"/>
    <property type="evidence" value="ECO:0007669"/>
    <property type="project" value="TreeGrafter"/>
</dbReference>
<evidence type="ECO:0000313" key="7">
    <source>
        <dbReference type="Proteomes" id="UP000192468"/>
    </source>
</evidence>
<dbReference type="InterPro" id="IPR036388">
    <property type="entry name" value="WH-like_DNA-bd_sf"/>
</dbReference>
<dbReference type="Pfam" id="PF00027">
    <property type="entry name" value="cNMP_binding"/>
    <property type="match status" value="1"/>
</dbReference>
<evidence type="ECO:0000256" key="2">
    <source>
        <dbReference type="ARBA" id="ARBA00023125"/>
    </source>
</evidence>
<dbReference type="InterPro" id="IPR018490">
    <property type="entry name" value="cNMP-bd_dom_sf"/>
</dbReference>
<dbReference type="PANTHER" id="PTHR24567">
    <property type="entry name" value="CRP FAMILY TRANSCRIPTIONAL REGULATORY PROTEIN"/>
    <property type="match status" value="1"/>
</dbReference>
<dbReference type="SMART" id="SM00100">
    <property type="entry name" value="cNMP"/>
    <property type="match status" value="1"/>
</dbReference>
<dbReference type="AlphaFoldDB" id="A0A1W1XRR4"/>
<dbReference type="OrthoDB" id="9798104at2"/>
<evidence type="ECO:0000259" key="5">
    <source>
        <dbReference type="PROSITE" id="PS51063"/>
    </source>
</evidence>
<keyword evidence="2" id="KW-0238">DNA-binding</keyword>
<dbReference type="SUPFAM" id="SSF46785">
    <property type="entry name" value="Winged helix' DNA-binding domain"/>
    <property type="match status" value="1"/>
</dbReference>
<organism evidence="6 7">
    <name type="scientific">Clostridium acidisoli DSM 12555</name>
    <dbReference type="NCBI Taxonomy" id="1121291"/>
    <lineage>
        <taxon>Bacteria</taxon>
        <taxon>Bacillati</taxon>
        <taxon>Bacillota</taxon>
        <taxon>Clostridia</taxon>
        <taxon>Eubacteriales</taxon>
        <taxon>Clostridiaceae</taxon>
        <taxon>Clostridium</taxon>
    </lineage>
</organism>
<keyword evidence="1" id="KW-0805">Transcription regulation</keyword>
<proteinExistence type="predicted"/>
<dbReference type="Proteomes" id="UP000192468">
    <property type="component" value="Unassembled WGS sequence"/>
</dbReference>
<evidence type="ECO:0000313" key="6">
    <source>
        <dbReference type="EMBL" id="SMC26542.1"/>
    </source>
</evidence>
<evidence type="ECO:0000256" key="1">
    <source>
        <dbReference type="ARBA" id="ARBA00023015"/>
    </source>
</evidence>
<dbReference type="STRING" id="1121291.SAMN02745134_02875"/>
<dbReference type="InterPro" id="IPR000595">
    <property type="entry name" value="cNMP-bd_dom"/>
</dbReference>
<dbReference type="PRINTS" id="PR00034">
    <property type="entry name" value="HTHCRP"/>
</dbReference>
<dbReference type="FunFam" id="1.10.10.10:FF:000019">
    <property type="entry name" value="Crp/Fnr family transcriptional regulator"/>
    <property type="match status" value="1"/>
</dbReference>
<name>A0A1W1XRR4_9CLOT</name>
<dbReference type="PANTHER" id="PTHR24567:SF28">
    <property type="entry name" value="LISTERIOLYSIN REGULATORY PROTEIN"/>
    <property type="match status" value="1"/>
</dbReference>
<dbReference type="GO" id="GO:0003700">
    <property type="term" value="F:DNA-binding transcription factor activity"/>
    <property type="evidence" value="ECO:0007669"/>
    <property type="project" value="InterPro"/>
</dbReference>
<sequence>MEESIELLKKIPIFSKLSEDVLLNILKLQVVKIYKKGSVIFHEYDKGDAFFFVKSGKVKIFKTSFDGRDITLNILEEGSIFAEVTLFNDINYPATAMVLEESQIGMILNKDIEKLILKNTSLALQIIKLLNKRLYKSQSTIKDMAFSDTFVRVTNVLIDLSSSHGIVTNNGIEINMNITRQDIADMVGTTRETVSRIIADLKRDGFIETNSKKIIIIDTENFKKLSNKNEE</sequence>
<feature type="domain" description="Cyclic nucleotide-binding" evidence="4">
    <location>
        <begin position="13"/>
        <end position="133"/>
    </location>
</feature>
<feature type="domain" description="HTH crp-type" evidence="5">
    <location>
        <begin position="147"/>
        <end position="220"/>
    </location>
</feature>
<dbReference type="InterPro" id="IPR036390">
    <property type="entry name" value="WH_DNA-bd_sf"/>
</dbReference>
<dbReference type="Pfam" id="PF13545">
    <property type="entry name" value="HTH_Crp_2"/>
    <property type="match status" value="1"/>
</dbReference>
<gene>
    <name evidence="6" type="ORF">SAMN02745134_02875</name>
</gene>
<dbReference type="GO" id="GO:0003677">
    <property type="term" value="F:DNA binding"/>
    <property type="evidence" value="ECO:0007669"/>
    <property type="project" value="UniProtKB-KW"/>
</dbReference>
<dbReference type="Gene3D" id="1.10.10.10">
    <property type="entry name" value="Winged helix-like DNA-binding domain superfamily/Winged helix DNA-binding domain"/>
    <property type="match status" value="1"/>
</dbReference>
<dbReference type="RefSeq" id="WP_084116675.1">
    <property type="nucleotide sequence ID" value="NZ_FWXH01000013.1"/>
</dbReference>
<protein>
    <submittedName>
        <fullName evidence="6">CRP/FNR family transcriptional regulator, anaerobic regulatory protein</fullName>
    </submittedName>
</protein>
<dbReference type="CDD" id="cd00092">
    <property type="entry name" value="HTH_CRP"/>
    <property type="match status" value="1"/>
</dbReference>
<keyword evidence="3" id="KW-0804">Transcription</keyword>
<accession>A0A1W1XRR4</accession>